<organism evidence="1 2">
    <name type="scientific">Ligilactobacillus equi DPC 6820</name>
    <dbReference type="NCBI Taxonomy" id="1392007"/>
    <lineage>
        <taxon>Bacteria</taxon>
        <taxon>Bacillati</taxon>
        <taxon>Bacillota</taxon>
        <taxon>Bacilli</taxon>
        <taxon>Lactobacillales</taxon>
        <taxon>Lactobacillaceae</taxon>
        <taxon>Ligilactobacillus</taxon>
    </lineage>
</organism>
<dbReference type="Proteomes" id="UP000018559">
    <property type="component" value="Unassembled WGS sequence"/>
</dbReference>
<proteinExistence type="predicted"/>
<protein>
    <submittedName>
        <fullName evidence="1">HicB protein</fullName>
    </submittedName>
</protein>
<dbReference type="EMBL" id="AWWH01000066">
    <property type="protein sequence ID" value="ETA74533.1"/>
    <property type="molecule type" value="Genomic_DNA"/>
</dbReference>
<sequence length="52" mass="6391">MLSYEGRTIEDLKHDFEDSVDEYLEICKRYGWTPEKTSKEYYVYTVIKFKDK</sequence>
<reference evidence="1 2" key="1">
    <citation type="journal article" date="2014" name="Genome Announc.">
        <title>The Genome of the Predominant Equine Lactobacillus Species, Lactobacillus equi, Is Reflective of Its Lifestyle Adaptations to an Herbivorous Host.</title>
        <authorList>
            <person name="O'Donnell M.M."/>
            <person name="Harris H.M."/>
            <person name="O'Toole P.W."/>
            <person name="Ross R.P."/>
        </authorList>
    </citation>
    <scope>NUCLEOTIDE SEQUENCE [LARGE SCALE GENOMIC DNA]</scope>
    <source>
        <strain evidence="1 2">DPC 6820</strain>
    </source>
</reference>
<evidence type="ECO:0000313" key="1">
    <source>
        <dbReference type="EMBL" id="ETA74533.1"/>
    </source>
</evidence>
<dbReference type="SUPFAM" id="SSF143100">
    <property type="entry name" value="TTHA1013/TTHA0281-like"/>
    <property type="match status" value="1"/>
</dbReference>
<dbReference type="AlphaFoldDB" id="V7HZA3"/>
<comment type="caution">
    <text evidence="1">The sequence shown here is derived from an EMBL/GenBank/DDBJ whole genome shotgun (WGS) entry which is preliminary data.</text>
</comment>
<keyword evidence="2" id="KW-1185">Reference proteome</keyword>
<accession>V7HZA3</accession>
<gene>
    <name evidence="1" type="ORF">LEQ_0398</name>
</gene>
<name>V7HZA3_9LACO</name>
<evidence type="ECO:0000313" key="2">
    <source>
        <dbReference type="Proteomes" id="UP000018559"/>
    </source>
</evidence>
<dbReference type="InterPro" id="IPR035069">
    <property type="entry name" value="TTHA1013/TTHA0281-like"/>
</dbReference>